<dbReference type="EMBL" id="MU839009">
    <property type="protein sequence ID" value="KAK1767180.1"/>
    <property type="molecule type" value="Genomic_DNA"/>
</dbReference>
<feature type="compositionally biased region" description="Basic and acidic residues" evidence="1">
    <location>
        <begin position="290"/>
        <end position="306"/>
    </location>
</feature>
<gene>
    <name evidence="2" type="ORF">QBC33DRAFT_80198</name>
</gene>
<organism evidence="2 3">
    <name type="scientific">Phialemonium atrogriseum</name>
    <dbReference type="NCBI Taxonomy" id="1093897"/>
    <lineage>
        <taxon>Eukaryota</taxon>
        <taxon>Fungi</taxon>
        <taxon>Dikarya</taxon>
        <taxon>Ascomycota</taxon>
        <taxon>Pezizomycotina</taxon>
        <taxon>Sordariomycetes</taxon>
        <taxon>Sordariomycetidae</taxon>
        <taxon>Cephalothecales</taxon>
        <taxon>Cephalothecaceae</taxon>
        <taxon>Phialemonium</taxon>
    </lineage>
</organism>
<comment type="caution">
    <text evidence="2">The sequence shown here is derived from an EMBL/GenBank/DDBJ whole genome shotgun (WGS) entry which is preliminary data.</text>
</comment>
<evidence type="ECO:0000256" key="1">
    <source>
        <dbReference type="SAM" id="MobiDB-lite"/>
    </source>
</evidence>
<proteinExistence type="predicted"/>
<evidence type="ECO:0000313" key="2">
    <source>
        <dbReference type="EMBL" id="KAK1767180.1"/>
    </source>
</evidence>
<keyword evidence="3" id="KW-1185">Reference proteome</keyword>
<dbReference type="AlphaFoldDB" id="A0AAJ0BZ52"/>
<protein>
    <submittedName>
        <fullName evidence="2">Autophagy protein</fullName>
    </submittedName>
</protein>
<accession>A0AAJ0BZ52</accession>
<feature type="compositionally biased region" description="Basic and acidic residues" evidence="1">
    <location>
        <begin position="17"/>
        <end position="34"/>
    </location>
</feature>
<feature type="region of interest" description="Disordered" evidence="1">
    <location>
        <begin position="290"/>
        <end position="316"/>
    </location>
</feature>
<feature type="region of interest" description="Disordered" evidence="1">
    <location>
        <begin position="1"/>
        <end position="78"/>
    </location>
</feature>
<sequence length="316" mass="35844">MGWFDGWFGSSSGDSDPLSKLDPKLREFLERESPVKFNKPPTATTSQDERHTVTARQSTAEDPATVAQKPAGVPPESQYKDGRYADLWKSYRPLAAVEAETKSDHEKLMDVLDGYKERKAQIGRAALENCALEQLDWSNCMKSGDLTARLTMCRAEVKKFERCYTTQSRLLKALGYLSNYDGPSEINEDIQMHADSLYHRMLEQEAAIEEAKKEGRPVPKLEPMLMKSAVAVKKEEFDISSMNPEAQKKWKEHLEKLPEQDRLAEEQAMKGELKAKAELASKLQGLWQEQAKEREARKSEGKETISDKVANLFGRK</sequence>
<dbReference type="GeneID" id="85316274"/>
<dbReference type="Proteomes" id="UP001244011">
    <property type="component" value="Unassembled WGS sequence"/>
</dbReference>
<dbReference type="RefSeq" id="XP_060283393.1">
    <property type="nucleotide sequence ID" value="XM_060433087.1"/>
</dbReference>
<evidence type="ECO:0000313" key="3">
    <source>
        <dbReference type="Proteomes" id="UP001244011"/>
    </source>
</evidence>
<name>A0AAJ0BZ52_9PEZI</name>
<reference evidence="2" key="1">
    <citation type="submission" date="2023-06" db="EMBL/GenBank/DDBJ databases">
        <title>Genome-scale phylogeny and comparative genomics of the fungal order Sordariales.</title>
        <authorList>
            <consortium name="Lawrence Berkeley National Laboratory"/>
            <person name="Hensen N."/>
            <person name="Bonometti L."/>
            <person name="Westerberg I."/>
            <person name="Brannstrom I.O."/>
            <person name="Guillou S."/>
            <person name="Cros-Aarteil S."/>
            <person name="Calhoun S."/>
            <person name="Haridas S."/>
            <person name="Kuo A."/>
            <person name="Mondo S."/>
            <person name="Pangilinan J."/>
            <person name="Riley R."/>
            <person name="Labutti K."/>
            <person name="Andreopoulos B."/>
            <person name="Lipzen A."/>
            <person name="Chen C."/>
            <person name="Yanf M."/>
            <person name="Daum C."/>
            <person name="Ng V."/>
            <person name="Clum A."/>
            <person name="Steindorff A."/>
            <person name="Ohm R."/>
            <person name="Martin F."/>
            <person name="Silar P."/>
            <person name="Natvig D."/>
            <person name="Lalanne C."/>
            <person name="Gautier V."/>
            <person name="Ament-Velasquez S.L."/>
            <person name="Kruys A."/>
            <person name="Hutchinson M.I."/>
            <person name="Powell A.J."/>
            <person name="Barry K."/>
            <person name="Miller A.N."/>
            <person name="Grigoriev I.V."/>
            <person name="Debuchy R."/>
            <person name="Gladieux P."/>
            <person name="Thoren M.H."/>
            <person name="Johannesson H."/>
        </authorList>
    </citation>
    <scope>NUCLEOTIDE SEQUENCE</scope>
    <source>
        <strain evidence="2">8032-3</strain>
    </source>
</reference>
<feature type="compositionally biased region" description="Low complexity" evidence="1">
    <location>
        <begin position="1"/>
        <end position="16"/>
    </location>
</feature>